<feature type="transmembrane region" description="Helical" evidence="1">
    <location>
        <begin position="167"/>
        <end position="189"/>
    </location>
</feature>
<organism evidence="2 3">
    <name type="scientific">Igneacidithiobacillus copahuensis</name>
    <dbReference type="NCBI Taxonomy" id="2724909"/>
    <lineage>
        <taxon>Bacteria</taxon>
        <taxon>Pseudomonadati</taxon>
        <taxon>Pseudomonadota</taxon>
        <taxon>Acidithiobacillia</taxon>
        <taxon>Acidithiobacillales</taxon>
        <taxon>Acidithiobacillaceae</taxon>
        <taxon>Igneacidithiobacillus</taxon>
    </lineage>
</organism>
<proteinExistence type="predicted"/>
<keyword evidence="1" id="KW-0472">Membrane</keyword>
<feature type="transmembrane region" description="Helical" evidence="1">
    <location>
        <begin position="12"/>
        <end position="36"/>
    </location>
</feature>
<evidence type="ECO:0000313" key="2">
    <source>
        <dbReference type="EMBL" id="MBU2787046.1"/>
    </source>
</evidence>
<evidence type="ECO:0000256" key="1">
    <source>
        <dbReference type="SAM" id="Phobius"/>
    </source>
</evidence>
<gene>
    <name evidence="2" type="ORF">HFQ13_02275</name>
</gene>
<feature type="transmembrane region" description="Helical" evidence="1">
    <location>
        <begin position="108"/>
        <end position="127"/>
    </location>
</feature>
<accession>A0AAE2YNE6</accession>
<dbReference type="InterPro" id="IPR036526">
    <property type="entry name" value="C-N_Hydrolase_sf"/>
</dbReference>
<feature type="transmembrane region" description="Helical" evidence="1">
    <location>
        <begin position="48"/>
        <end position="70"/>
    </location>
</feature>
<feature type="transmembrane region" description="Helical" evidence="1">
    <location>
        <begin position="139"/>
        <end position="160"/>
    </location>
</feature>
<keyword evidence="1" id="KW-0812">Transmembrane</keyword>
<comment type="caution">
    <text evidence="2">The sequence shown here is derived from an EMBL/GenBank/DDBJ whole genome shotgun (WGS) entry which is preliminary data.</text>
</comment>
<feature type="transmembrane region" description="Helical" evidence="1">
    <location>
        <begin position="76"/>
        <end position="96"/>
    </location>
</feature>
<evidence type="ECO:0000313" key="3">
    <source>
        <dbReference type="Proteomes" id="UP001197378"/>
    </source>
</evidence>
<dbReference type="AlphaFoldDB" id="A0AAE2YNE6"/>
<keyword evidence="1" id="KW-1133">Transmembrane helix</keyword>
<reference evidence="2" key="1">
    <citation type="journal article" date="2021" name="ISME J.">
        <title>Genomic evolution of the class Acidithiobacillia: deep-branching Proteobacteria living in extreme acidic conditions.</title>
        <authorList>
            <person name="Moya-Beltran A."/>
            <person name="Beard S."/>
            <person name="Rojas-Villalobos C."/>
            <person name="Issotta F."/>
            <person name="Gallardo Y."/>
            <person name="Ulloa R."/>
            <person name="Giaveno A."/>
            <person name="Degli Esposti M."/>
            <person name="Johnson D.B."/>
            <person name="Quatrini R."/>
        </authorList>
    </citation>
    <scope>NUCLEOTIDE SEQUENCE</scope>
    <source>
        <strain evidence="2">VAN18-1</strain>
    </source>
</reference>
<name>A0AAE2YNE6_9PROT</name>
<keyword evidence="3" id="KW-1185">Reference proteome</keyword>
<dbReference type="Proteomes" id="UP001197378">
    <property type="component" value="Unassembled WGS sequence"/>
</dbReference>
<protein>
    <submittedName>
        <fullName evidence="2">Conjugal transfer protein TraB</fullName>
    </submittedName>
</protein>
<dbReference type="RefSeq" id="WP_215881446.1">
    <property type="nucleotide sequence ID" value="NZ_JAAXYO010000033.1"/>
</dbReference>
<dbReference type="EMBL" id="JAAXYO010000033">
    <property type="protein sequence ID" value="MBU2787046.1"/>
    <property type="molecule type" value="Genomic_DNA"/>
</dbReference>
<dbReference type="Gene3D" id="3.60.110.10">
    <property type="entry name" value="Carbon-nitrogen hydrolase"/>
    <property type="match status" value="1"/>
</dbReference>
<sequence>MKQAIHPLTLFLIGAAIGWFAWPHAIWLAPAALVAIPVVASRGWAGPFLLMLGYHLATTWGLIHGTAVFFPSSGLFLGLAFWVGSSLIFALPYLLYSPIFRKARSVIGVPYAGVLTTVFLSAISTVFPPLGIIGWTSPWLGAMSAGWTGVMLVMLGIAYATLGRSQAAAGLAIGLSTTATLWAGSFALAADSHAPAGWVGVNTNLGHLDSPLSYIEASMRLEQRTMALLHNGAHVVLLPETVAGPWRAGTEAIWRPVVRWTAAHRNQTVFVGSFVPHGRGYIDALVQIHDGQTRVLPDHIPVPFSMWHPWRPEGSFRMAPFSREPEMTKVGALRVGYLICYEQLLMWPALNLAFHNPQILLAPANDWWARGTDIPAIQRASAKAWGAFLGVPVLFAVNQ</sequence>
<dbReference type="SUPFAM" id="SSF56317">
    <property type="entry name" value="Carbon-nitrogen hydrolase"/>
    <property type="match status" value="1"/>
</dbReference>